<evidence type="ECO:0000313" key="3">
    <source>
        <dbReference type="EMBL" id="SGZ40253.1"/>
    </source>
</evidence>
<name>A0A1L0CN14_9ASCO</name>
<feature type="domain" description="C2H2-type" evidence="2">
    <location>
        <begin position="91"/>
        <end position="113"/>
    </location>
</feature>
<dbReference type="PROSITE" id="PS00028">
    <property type="entry name" value="ZINC_FINGER_C2H2_1"/>
    <property type="match status" value="1"/>
</dbReference>
<accession>A0A1L0CN14</accession>
<dbReference type="VEuPathDB" id="FungiDB:HGUI_02453"/>
<gene>
    <name evidence="3" type="ORF">HGUI_02453</name>
</gene>
<dbReference type="InterPro" id="IPR026939">
    <property type="entry name" value="ZNF706/At2g23090_sf"/>
</dbReference>
<evidence type="ECO:0000313" key="4">
    <source>
        <dbReference type="Proteomes" id="UP000183365"/>
    </source>
</evidence>
<dbReference type="Proteomes" id="UP000183365">
    <property type="component" value="Unassembled WGS sequence"/>
</dbReference>
<evidence type="ECO:0000256" key="1">
    <source>
        <dbReference type="SAM" id="MobiDB-lite"/>
    </source>
</evidence>
<keyword evidence="4" id="KW-1185">Reference proteome</keyword>
<dbReference type="Gene3D" id="4.10.1050.10">
    <property type="entry name" value="At2g23090-like"/>
    <property type="match status" value="1"/>
</dbReference>
<dbReference type="AlphaFoldDB" id="A0A1L0CN14"/>
<protein>
    <recommendedName>
        <fullName evidence="2">C2H2-type domain-containing protein</fullName>
    </recommendedName>
</protein>
<organism evidence="3 4">
    <name type="scientific">Hanseniaspora guilliermondii</name>
    <dbReference type="NCBI Taxonomy" id="56406"/>
    <lineage>
        <taxon>Eukaryota</taxon>
        <taxon>Fungi</taxon>
        <taxon>Dikarya</taxon>
        <taxon>Ascomycota</taxon>
        <taxon>Saccharomycotina</taxon>
        <taxon>Saccharomycetes</taxon>
        <taxon>Saccharomycodales</taxon>
        <taxon>Saccharomycodaceae</taxon>
        <taxon>Hanseniaspora</taxon>
    </lineage>
</organism>
<proteinExistence type="predicted"/>
<feature type="region of interest" description="Disordered" evidence="1">
    <location>
        <begin position="56"/>
        <end position="83"/>
    </location>
</feature>
<evidence type="ECO:0000259" key="2">
    <source>
        <dbReference type="PROSITE" id="PS00028"/>
    </source>
</evidence>
<dbReference type="SUPFAM" id="SSF118359">
    <property type="entry name" value="Expressed protein At2g23090/F21P24.15"/>
    <property type="match status" value="1"/>
</dbReference>
<dbReference type="EMBL" id="FQNF01000044">
    <property type="protein sequence ID" value="SGZ40253.1"/>
    <property type="molecule type" value="Genomic_DNA"/>
</dbReference>
<dbReference type="InterPro" id="IPR013087">
    <property type="entry name" value="Znf_C2H2_type"/>
</dbReference>
<dbReference type="OrthoDB" id="30343at2759"/>
<reference evidence="4" key="1">
    <citation type="submission" date="2016-11" db="EMBL/GenBank/DDBJ databases">
        <authorList>
            <person name="Guldener U."/>
        </authorList>
    </citation>
    <scope>NUCLEOTIDE SEQUENCE [LARGE SCALE GENOMIC DNA]</scope>
</reference>
<sequence length="164" mass="19687">MSESKKLTFGRRTWNRDEYKSTENSSEKANEKNFISTRITLPMGLEKRIQRQYNLTSGGNRDKKLIAKQRNIEDEEKGDKDDKLNSKKFKCYICGYQFNNDLKLIEHWNTDKHIERLTQSYDKTLPSDEEKVYFPHDYEKNYSKDKSIIQQHLQYLQETIYKPS</sequence>